<keyword evidence="2" id="KW-1185">Reference proteome</keyword>
<protein>
    <submittedName>
        <fullName evidence="1">Uncharacterized protein</fullName>
    </submittedName>
</protein>
<dbReference type="RefSeq" id="WP_070068502.1">
    <property type="nucleotide sequence ID" value="NZ_MKKK01000001.1"/>
</dbReference>
<comment type="caution">
    <text evidence="1">The sequence shown here is derived from an EMBL/GenBank/DDBJ whole genome shotgun (WGS) entry which is preliminary data.</text>
</comment>
<dbReference type="AlphaFoldDB" id="A0A1E7RFQ0"/>
<gene>
    <name evidence="1" type="ORF">BJI46_00960</name>
</gene>
<dbReference type="STRING" id="1262585.BJI46_00960"/>
<sequence>MSIEEMKDLLGTQETVLELVQLEDGALALRAVGSDKAPIVRIEFNDEVRQMLGESTGIVAQHMVQAAFFAVMEQQSNKWHAQVIDQKPEFYS</sequence>
<dbReference type="EMBL" id="MKKK01000001">
    <property type="protein sequence ID" value="OEY98123.1"/>
    <property type="molecule type" value="Genomic_DNA"/>
</dbReference>
<accession>A0A1E7RFQ0</accession>
<dbReference type="OrthoDB" id="6717554at2"/>
<reference evidence="1 2" key="1">
    <citation type="submission" date="2016-09" db="EMBL/GenBank/DDBJ databases">
        <authorList>
            <person name="Capua I."/>
            <person name="De Benedictis P."/>
            <person name="Joannis T."/>
            <person name="Lombin L.H."/>
            <person name="Cattoli G."/>
        </authorList>
    </citation>
    <scope>NUCLEOTIDE SEQUENCE [LARGE SCALE GENOMIC DNA]</scope>
    <source>
        <strain evidence="1 2">ANC 4671</strain>
    </source>
</reference>
<dbReference type="Proteomes" id="UP000185895">
    <property type="component" value="Unassembled WGS sequence"/>
</dbReference>
<evidence type="ECO:0000313" key="1">
    <source>
        <dbReference type="EMBL" id="OEY98123.1"/>
    </source>
</evidence>
<evidence type="ECO:0000313" key="2">
    <source>
        <dbReference type="Proteomes" id="UP000185895"/>
    </source>
</evidence>
<proteinExistence type="predicted"/>
<name>A0A1E7RFQ0_9GAMM</name>
<organism evidence="1 2">
    <name type="scientific">Acinetobacter qingfengensis</name>
    <dbReference type="NCBI Taxonomy" id="1262585"/>
    <lineage>
        <taxon>Bacteria</taxon>
        <taxon>Pseudomonadati</taxon>
        <taxon>Pseudomonadota</taxon>
        <taxon>Gammaproteobacteria</taxon>
        <taxon>Moraxellales</taxon>
        <taxon>Moraxellaceae</taxon>
        <taxon>Acinetobacter</taxon>
    </lineage>
</organism>